<evidence type="ECO:0000313" key="1">
    <source>
        <dbReference type="EMBL" id="JAH19463.1"/>
    </source>
</evidence>
<dbReference type="AlphaFoldDB" id="A0A0E9QTP3"/>
<reference evidence="1" key="2">
    <citation type="journal article" date="2015" name="Fish Shellfish Immunol.">
        <title>Early steps in the European eel (Anguilla anguilla)-Vibrio vulnificus interaction in the gills: Role of the RtxA13 toxin.</title>
        <authorList>
            <person name="Callol A."/>
            <person name="Pajuelo D."/>
            <person name="Ebbesson L."/>
            <person name="Teles M."/>
            <person name="MacKenzie S."/>
            <person name="Amaro C."/>
        </authorList>
    </citation>
    <scope>NUCLEOTIDE SEQUENCE</scope>
</reference>
<reference evidence="1" key="1">
    <citation type="submission" date="2014-11" db="EMBL/GenBank/DDBJ databases">
        <authorList>
            <person name="Amaro Gonzalez C."/>
        </authorList>
    </citation>
    <scope>NUCLEOTIDE SEQUENCE</scope>
</reference>
<organism evidence="1">
    <name type="scientific">Anguilla anguilla</name>
    <name type="common">European freshwater eel</name>
    <name type="synonym">Muraena anguilla</name>
    <dbReference type="NCBI Taxonomy" id="7936"/>
    <lineage>
        <taxon>Eukaryota</taxon>
        <taxon>Metazoa</taxon>
        <taxon>Chordata</taxon>
        <taxon>Craniata</taxon>
        <taxon>Vertebrata</taxon>
        <taxon>Euteleostomi</taxon>
        <taxon>Actinopterygii</taxon>
        <taxon>Neopterygii</taxon>
        <taxon>Teleostei</taxon>
        <taxon>Anguilliformes</taxon>
        <taxon>Anguillidae</taxon>
        <taxon>Anguilla</taxon>
    </lineage>
</organism>
<accession>A0A0E9QTP3</accession>
<dbReference type="EMBL" id="GBXM01089114">
    <property type="protein sequence ID" value="JAH19463.1"/>
    <property type="molecule type" value="Transcribed_RNA"/>
</dbReference>
<name>A0A0E9QTP3_ANGAN</name>
<proteinExistence type="predicted"/>
<sequence>MLFHNCSSETSGKDTARAKLLTRAMKQCMVRENAHFSNLRCCKACDPKL</sequence>
<protein>
    <submittedName>
        <fullName evidence="1">Uncharacterized protein</fullName>
    </submittedName>
</protein>